<accession>A0A545VDU8</accession>
<dbReference type="EMBL" id="SPUK01000002">
    <property type="protein sequence ID" value="TQV99809.1"/>
    <property type="molecule type" value="Genomic_DNA"/>
</dbReference>
<organism evidence="1 2">
    <name type="scientific">Cordyceps javanica</name>
    <dbReference type="NCBI Taxonomy" id="43265"/>
    <lineage>
        <taxon>Eukaryota</taxon>
        <taxon>Fungi</taxon>
        <taxon>Dikarya</taxon>
        <taxon>Ascomycota</taxon>
        <taxon>Pezizomycotina</taxon>
        <taxon>Sordariomycetes</taxon>
        <taxon>Hypocreomycetidae</taxon>
        <taxon>Hypocreales</taxon>
        <taxon>Cordycipitaceae</taxon>
        <taxon>Cordyceps</taxon>
    </lineage>
</organism>
<gene>
    <name evidence="1" type="ORF">IF1G_02024</name>
</gene>
<comment type="caution">
    <text evidence="1">The sequence shown here is derived from an EMBL/GenBank/DDBJ whole genome shotgun (WGS) entry which is preliminary data.</text>
</comment>
<evidence type="ECO:0000313" key="2">
    <source>
        <dbReference type="Proteomes" id="UP000315783"/>
    </source>
</evidence>
<proteinExistence type="predicted"/>
<protein>
    <submittedName>
        <fullName evidence="1">Uncharacterized protein</fullName>
    </submittedName>
</protein>
<keyword evidence="2" id="KW-1185">Reference proteome</keyword>
<dbReference type="AlphaFoldDB" id="A0A545VDU8"/>
<dbReference type="Proteomes" id="UP000315783">
    <property type="component" value="Unassembled WGS sequence"/>
</dbReference>
<reference evidence="1 2" key="1">
    <citation type="journal article" date="2019" name="Appl. Microbiol. Biotechnol.">
        <title>Genome sequence of Isaria javanica and comparative genome analysis insights into family S53 peptidase evolution in fungal entomopathogens.</title>
        <authorList>
            <person name="Lin R."/>
            <person name="Zhang X."/>
            <person name="Xin B."/>
            <person name="Zou M."/>
            <person name="Gao Y."/>
            <person name="Qin F."/>
            <person name="Hu Q."/>
            <person name="Xie B."/>
            <person name="Cheng X."/>
        </authorList>
    </citation>
    <scope>NUCLEOTIDE SEQUENCE [LARGE SCALE GENOMIC DNA]</scope>
    <source>
        <strain evidence="1 2">IJ1G</strain>
    </source>
</reference>
<name>A0A545VDU8_9HYPO</name>
<evidence type="ECO:0000313" key="1">
    <source>
        <dbReference type="EMBL" id="TQV99809.1"/>
    </source>
</evidence>
<sequence>MMLVCSKRGQVGNGRNQNKNRVCRFSESLHPKDAFRTGQNGRVGCFGVRVVYQCINVSM</sequence>